<dbReference type="Pfam" id="PF04191">
    <property type="entry name" value="PEMT"/>
    <property type="match status" value="1"/>
</dbReference>
<accession>A0A258FJ54</accession>
<dbReference type="Proteomes" id="UP000215595">
    <property type="component" value="Unassembled WGS sequence"/>
</dbReference>
<dbReference type="InterPro" id="IPR007318">
    <property type="entry name" value="Phopholipid_MeTrfase"/>
</dbReference>
<evidence type="ECO:0000313" key="7">
    <source>
        <dbReference type="Proteomes" id="UP000215595"/>
    </source>
</evidence>
<dbReference type="GO" id="GO:0012505">
    <property type="term" value="C:endomembrane system"/>
    <property type="evidence" value="ECO:0007669"/>
    <property type="project" value="UniProtKB-SubCell"/>
</dbReference>
<evidence type="ECO:0000256" key="5">
    <source>
        <dbReference type="SAM" id="Phobius"/>
    </source>
</evidence>
<dbReference type="EMBL" id="NCEB01000021">
    <property type="protein sequence ID" value="OYX32620.1"/>
    <property type="molecule type" value="Genomic_DNA"/>
</dbReference>
<reference evidence="6 7" key="1">
    <citation type="submission" date="2017-03" db="EMBL/GenBank/DDBJ databases">
        <title>Lifting the veil on microbial sulfur biogeochemistry in mining wastewaters.</title>
        <authorList>
            <person name="Kantor R.S."/>
            <person name="Colenbrander Nelson T."/>
            <person name="Marshall S."/>
            <person name="Bennett D."/>
            <person name="Apte S."/>
            <person name="Camacho D."/>
            <person name="Thomas B.C."/>
            <person name="Warren L.A."/>
            <person name="Banfield J.F."/>
        </authorList>
    </citation>
    <scope>NUCLEOTIDE SEQUENCE [LARGE SCALE GENOMIC DNA]</scope>
    <source>
        <strain evidence="6">32-69-9</strain>
    </source>
</reference>
<keyword evidence="3 5" id="KW-1133">Transmembrane helix</keyword>
<feature type="transmembrane region" description="Helical" evidence="5">
    <location>
        <begin position="123"/>
        <end position="140"/>
    </location>
</feature>
<evidence type="ECO:0000313" key="6">
    <source>
        <dbReference type="EMBL" id="OYX32620.1"/>
    </source>
</evidence>
<protein>
    <recommendedName>
        <fullName evidence="8">Isoprenylcysteine carboxyl methyltransferase</fullName>
    </recommendedName>
</protein>
<keyword evidence="4 5" id="KW-0472">Membrane</keyword>
<comment type="caution">
    <text evidence="6">The sequence shown here is derived from an EMBL/GenBank/DDBJ whole genome shotgun (WGS) entry which is preliminary data.</text>
</comment>
<feature type="transmembrane region" description="Helical" evidence="5">
    <location>
        <begin position="53"/>
        <end position="73"/>
    </location>
</feature>
<name>A0A258FJ54_9CAUL</name>
<sequence>MRPEHPSRQRDGDLGSAPNRLPWPPMIYVAATILAVAANHLRPLRLDMDPTFLRALGAALLAVGLGLDVWAMITMSRCRANILPHRAATALVTTGPFAWSRNPIYLGNTIALMGASLAFANPWLMPAAIIAAFAVLRLAILREEVHLAMRFGTAWDRYRGRTARWFGKTGDR</sequence>
<organism evidence="6 7">
    <name type="scientific">Brevundimonas subvibrioides</name>
    <dbReference type="NCBI Taxonomy" id="74313"/>
    <lineage>
        <taxon>Bacteria</taxon>
        <taxon>Pseudomonadati</taxon>
        <taxon>Pseudomonadota</taxon>
        <taxon>Alphaproteobacteria</taxon>
        <taxon>Caulobacterales</taxon>
        <taxon>Caulobacteraceae</taxon>
        <taxon>Brevundimonas</taxon>
    </lineage>
</organism>
<dbReference type="Gene3D" id="1.20.120.1630">
    <property type="match status" value="1"/>
</dbReference>
<keyword evidence="2 5" id="KW-0812">Transmembrane</keyword>
<gene>
    <name evidence="6" type="ORF">B7Z01_10675</name>
</gene>
<dbReference type="PANTHER" id="PTHR12714">
    <property type="entry name" value="PROTEIN-S ISOPRENYLCYSTEINE O-METHYLTRANSFERASE"/>
    <property type="match status" value="1"/>
</dbReference>
<evidence type="ECO:0000256" key="3">
    <source>
        <dbReference type="ARBA" id="ARBA00022989"/>
    </source>
</evidence>
<evidence type="ECO:0000256" key="1">
    <source>
        <dbReference type="ARBA" id="ARBA00004127"/>
    </source>
</evidence>
<dbReference type="PANTHER" id="PTHR12714:SF24">
    <property type="entry name" value="SLR1182 PROTEIN"/>
    <property type="match status" value="1"/>
</dbReference>
<feature type="transmembrane region" description="Helical" evidence="5">
    <location>
        <begin position="23"/>
        <end position="41"/>
    </location>
</feature>
<evidence type="ECO:0000256" key="4">
    <source>
        <dbReference type="ARBA" id="ARBA00023136"/>
    </source>
</evidence>
<proteinExistence type="predicted"/>
<dbReference type="AlphaFoldDB" id="A0A258FJ54"/>
<comment type="subcellular location">
    <subcellularLocation>
        <location evidence="1">Endomembrane system</location>
        <topology evidence="1">Multi-pass membrane protein</topology>
    </subcellularLocation>
</comment>
<dbReference type="GO" id="GO:0016740">
    <property type="term" value="F:transferase activity"/>
    <property type="evidence" value="ECO:0007669"/>
    <property type="project" value="UniProtKB-ARBA"/>
</dbReference>
<evidence type="ECO:0000256" key="2">
    <source>
        <dbReference type="ARBA" id="ARBA00022692"/>
    </source>
</evidence>
<evidence type="ECO:0008006" key="8">
    <source>
        <dbReference type="Google" id="ProtNLM"/>
    </source>
</evidence>